<protein>
    <recommendedName>
        <fullName evidence="7">Ribosome biogenesis protein Urb1</fullName>
    </recommendedName>
</protein>
<proteinExistence type="predicted"/>
<dbReference type="AlphaFoldDB" id="A0A507R5H4"/>
<dbReference type="InterPro" id="IPR039844">
    <property type="entry name" value="URB1"/>
</dbReference>
<evidence type="ECO:0000259" key="4">
    <source>
        <dbReference type="Pfam" id="PF26140"/>
    </source>
</evidence>
<dbReference type="InterPro" id="IPR059018">
    <property type="entry name" value="HEAT_URB1"/>
</dbReference>
<keyword evidence="6" id="KW-1185">Reference proteome</keyword>
<dbReference type="STRING" id="5098.A0A507R5H4"/>
<dbReference type="PANTHER" id="PTHR13500:SF0">
    <property type="entry name" value="NUCLEOLAR PRE-RIBOSOMAL-ASSOCIATED PROTEIN 1"/>
    <property type="match status" value="1"/>
</dbReference>
<gene>
    <name evidence="5" type="ORF">MPDQ_007070</name>
</gene>
<dbReference type="Proteomes" id="UP000319663">
    <property type="component" value="Unassembled WGS sequence"/>
</dbReference>
<dbReference type="InterPro" id="IPR032436">
    <property type="entry name" value="URB1_C"/>
</dbReference>
<evidence type="ECO:0008006" key="7">
    <source>
        <dbReference type="Google" id="ProtNLM"/>
    </source>
</evidence>
<dbReference type="GO" id="GO:0000463">
    <property type="term" value="P:maturation of LSU-rRNA from tricistronic rRNA transcript (SSU-rRNA, 5.8S rRNA, LSU-rRNA)"/>
    <property type="evidence" value="ECO:0007669"/>
    <property type="project" value="TreeGrafter"/>
</dbReference>
<feature type="compositionally biased region" description="Basic and acidic residues" evidence="1">
    <location>
        <begin position="817"/>
        <end position="826"/>
    </location>
</feature>
<feature type="domain" description="URB1 central HEAT repeat" evidence="4">
    <location>
        <begin position="639"/>
        <end position="828"/>
    </location>
</feature>
<comment type="caution">
    <text evidence="5">The sequence shown here is derived from an EMBL/GenBank/DDBJ whole genome shotgun (WGS) entry which is preliminary data.</text>
</comment>
<dbReference type="GO" id="GO:0000466">
    <property type="term" value="P:maturation of 5.8S rRNA from tricistronic rRNA transcript (SSU-rRNA, 5.8S rRNA, LSU-rRNA)"/>
    <property type="evidence" value="ECO:0007669"/>
    <property type="project" value="TreeGrafter"/>
</dbReference>
<dbReference type="EMBL" id="VIFY01000007">
    <property type="protein sequence ID" value="TQB76675.1"/>
    <property type="molecule type" value="Genomic_DNA"/>
</dbReference>
<dbReference type="InterPro" id="IPR016024">
    <property type="entry name" value="ARM-type_fold"/>
</dbReference>
<reference evidence="5 6" key="1">
    <citation type="submission" date="2019-06" db="EMBL/GenBank/DDBJ databases">
        <title>Wine fermentation using esterase from Monascus purpureus.</title>
        <authorList>
            <person name="Geng C."/>
            <person name="Zhang Y."/>
        </authorList>
    </citation>
    <scope>NUCLEOTIDE SEQUENCE [LARGE SCALE GENOMIC DNA]</scope>
    <source>
        <strain evidence="5">HQ1</strain>
    </source>
</reference>
<evidence type="ECO:0000256" key="1">
    <source>
        <dbReference type="SAM" id="MobiDB-lite"/>
    </source>
</evidence>
<dbReference type="PANTHER" id="PTHR13500">
    <property type="entry name" value="NUCLEOLAR PRERIBOSOMAL-ASSOCIATED PROTEIN 1"/>
    <property type="match status" value="1"/>
</dbReference>
<name>A0A507R5H4_MONPU</name>
<evidence type="ECO:0000259" key="3">
    <source>
        <dbReference type="Pfam" id="PF16201"/>
    </source>
</evidence>
<dbReference type="GO" id="GO:0005730">
    <property type="term" value="C:nucleolus"/>
    <property type="evidence" value="ECO:0007669"/>
    <property type="project" value="TreeGrafter"/>
</dbReference>
<sequence length="1136" mass="127816">MAHFHDQSFRAKRRRLDTDNARSGDGNVAITSPTQLRDLLVFRQDAVQAKLGVNKFKEFLQSIGQAEEENIKSQKLRILKTYCDSQISKNDNSENETAVCFSDLIQTWSFADGNGDESLLTIVPSVLALFLKTASSQLDFQEFGLALSKFLLQKEQLRLFNRGLTATKAKEHLISPCLRLLTEIVSFDGGAVARLVYSARHITYKRLDVFLTPNKAQLESSSDGHQSSTLRRNAQRYVLANLRFQSSAPKTDIIEQQKTIRAFLEHVRKDPRDMVLDIIRSIDRDVVEDADLSRNTKTKFFSRWNLERLVTLYGYDRESDEPNPSGVSIANEVHKILMNICLNTGLGVLLPETGWYPIGSDPESFLTEDDTCIELGLDSAVYVDKYRESVPVRNGTLSYLAQVLRPDIDSLQIELLLAIFKAAPELVADFFTKKTMFVSDPKPTASWMAESAFLFSTIRLPVPTNCGWKEKVPAMPPPVSVVIESILPRPLTQKILSRCINQNAEIVTLFAVRVLTVAFKKLKAVLRIFNTDHGTGQPFWEQAASKLVAEFCRRCPAMKDVTLLFRRTAKEDLQQQEAVSELLACFYEEIPDIAFEETFDVSLVLVDILKRLDTPDLNTDDSEMLLSQLRNILRIAQLSASIRWWQQPASMQYSAFTSILKVLVEAADKDSSHQIYDLLRAVLVENSVLKNSASSFAALTSSLEASASELLDNSLSFLDNCICRVAKKPVHYQDMVASLFENTSGPVSLLIATIVEQWPFVVKNKDTEATAGIATWIAKFSRELKQAGEDSNALRMALDKILEATGNKKARSPLKKALKEISKTEEDHDSDDSSNNGQRGSIQKTSPTLGDNVQSVDLIEIFGSLPTEGKTHHELQRWEKEELVVAVEEGHAAALILCLCSEYEEVRRQAFMNLSRFMLKIKDSKYTEWRAVYLLMGELLETVTRLGLETPVPWIVGECASSCLKVLTNPLHKLYGKVSRFLQKSPSWEVEKIPSYWIDKILLHEPEIYDGYFEEISWLLDLFIRALRTKTDMDIYRRANVFERVLSFYASPTAGVSSKRKILHLIYRSTQVGGSTTLVTRAAIISWIQSQIVVLNTKDASTITALAHAVYDSSEKERVDTWSGGALSQVVENIGT</sequence>
<feature type="domain" description="URB1 N-terminal" evidence="2">
    <location>
        <begin position="101"/>
        <end position="449"/>
    </location>
</feature>
<feature type="region of interest" description="Disordered" evidence="1">
    <location>
        <begin position="813"/>
        <end position="850"/>
    </location>
</feature>
<dbReference type="Pfam" id="PF11707">
    <property type="entry name" value="Npa1"/>
    <property type="match status" value="1"/>
</dbReference>
<dbReference type="SUPFAM" id="SSF48371">
    <property type="entry name" value="ARM repeat"/>
    <property type="match status" value="1"/>
</dbReference>
<evidence type="ECO:0000313" key="5">
    <source>
        <dbReference type="EMBL" id="TQB76675.1"/>
    </source>
</evidence>
<evidence type="ECO:0000313" key="6">
    <source>
        <dbReference type="Proteomes" id="UP000319663"/>
    </source>
</evidence>
<feature type="region of interest" description="Disordered" evidence="1">
    <location>
        <begin position="1"/>
        <end position="29"/>
    </location>
</feature>
<organism evidence="5 6">
    <name type="scientific">Monascus purpureus</name>
    <name type="common">Red mold</name>
    <name type="synonym">Monascus anka</name>
    <dbReference type="NCBI Taxonomy" id="5098"/>
    <lineage>
        <taxon>Eukaryota</taxon>
        <taxon>Fungi</taxon>
        <taxon>Dikarya</taxon>
        <taxon>Ascomycota</taxon>
        <taxon>Pezizomycotina</taxon>
        <taxon>Eurotiomycetes</taxon>
        <taxon>Eurotiomycetidae</taxon>
        <taxon>Eurotiales</taxon>
        <taxon>Aspergillaceae</taxon>
        <taxon>Monascus</taxon>
    </lineage>
</organism>
<evidence type="ECO:0000259" key="2">
    <source>
        <dbReference type="Pfam" id="PF11707"/>
    </source>
</evidence>
<dbReference type="OrthoDB" id="72892at2759"/>
<feature type="compositionally biased region" description="Polar residues" evidence="1">
    <location>
        <begin position="835"/>
        <end position="850"/>
    </location>
</feature>
<dbReference type="InterPro" id="IPR021714">
    <property type="entry name" value="URB1_N"/>
</dbReference>
<dbReference type="Pfam" id="PF16201">
    <property type="entry name" value="NopRA1"/>
    <property type="match status" value="1"/>
</dbReference>
<feature type="domain" description="URB1 C-terminal" evidence="3">
    <location>
        <begin position="893"/>
        <end position="1087"/>
    </location>
</feature>
<dbReference type="Pfam" id="PF26140">
    <property type="entry name" value="HEAT_URB1"/>
    <property type="match status" value="1"/>
</dbReference>
<accession>A0A507R5H4</accession>